<accession>A0A3Q4MI16</accession>
<dbReference type="GeneTree" id="ENSGT00940000157749"/>
<keyword evidence="1" id="KW-0472">Membrane</keyword>
<dbReference type="PROSITE" id="PS50106">
    <property type="entry name" value="PDZ"/>
    <property type="match status" value="1"/>
</dbReference>
<dbReference type="InterPro" id="IPR001478">
    <property type="entry name" value="PDZ"/>
</dbReference>
<dbReference type="STRING" id="32507.ENSNBRP00000010894"/>
<protein>
    <recommendedName>
        <fullName evidence="2">PDZ domain-containing protein</fullName>
    </recommendedName>
</protein>
<feature type="transmembrane region" description="Helical" evidence="1">
    <location>
        <begin position="176"/>
        <end position="200"/>
    </location>
</feature>
<keyword evidence="1" id="KW-0812">Transmembrane</keyword>
<dbReference type="PANTHER" id="PTHR11324:SF16">
    <property type="entry name" value="PDZ DOMAIN-CONTAINING PROTEIN 2"/>
    <property type="match status" value="1"/>
</dbReference>
<sequence length="205" mass="22540">KAGTRSFVSPSVWMLGIKDSRGPTSFHGLGFSIVGGQDSARGQMGIFVRTIFPHGAAAADGRLKEGITSFLSINGCSLEGLVHRDAWKMIKATNEGPNQLLIRNFPSKNLFSALFACLLCTSLPFLQPVGGRCFSFYLLPKTKPHFCRSILNKFKLFKIIQNCKTLSCVSKTSETLLFFTSATSGNVHVLIYGFLSLLIYCRIFL</sequence>
<evidence type="ECO:0000313" key="4">
    <source>
        <dbReference type="Proteomes" id="UP000261580"/>
    </source>
</evidence>
<name>A0A3Q4MI16_NEOBR</name>
<feature type="transmembrane region" description="Helical" evidence="1">
    <location>
        <begin position="110"/>
        <end position="130"/>
    </location>
</feature>
<reference evidence="3" key="2">
    <citation type="submission" date="2025-09" db="UniProtKB">
        <authorList>
            <consortium name="Ensembl"/>
        </authorList>
    </citation>
    <scope>IDENTIFICATION</scope>
</reference>
<evidence type="ECO:0000259" key="2">
    <source>
        <dbReference type="PROSITE" id="PS50106"/>
    </source>
</evidence>
<keyword evidence="1" id="KW-1133">Transmembrane helix</keyword>
<dbReference type="Ensembl" id="ENSNBRT00000011201.1">
    <property type="protein sequence ID" value="ENSNBRP00000010894.1"/>
    <property type="gene ID" value="ENSNBRG00000008493.1"/>
</dbReference>
<feature type="domain" description="PDZ" evidence="2">
    <location>
        <begin position="18"/>
        <end position="95"/>
    </location>
</feature>
<dbReference type="Gene3D" id="2.30.42.10">
    <property type="match status" value="1"/>
</dbReference>
<dbReference type="Proteomes" id="UP000261580">
    <property type="component" value="Unassembled WGS sequence"/>
</dbReference>
<dbReference type="AlphaFoldDB" id="A0A3Q4MI16"/>
<dbReference type="PANTHER" id="PTHR11324">
    <property type="entry name" value="IL16-RELATED"/>
    <property type="match status" value="1"/>
</dbReference>
<evidence type="ECO:0000256" key="1">
    <source>
        <dbReference type="SAM" id="Phobius"/>
    </source>
</evidence>
<keyword evidence="4" id="KW-1185">Reference proteome</keyword>
<dbReference type="Bgee" id="ENSNBRG00000008493">
    <property type="expression patterns" value="Expressed in zone of skin and 2 other cell types or tissues"/>
</dbReference>
<evidence type="ECO:0000313" key="3">
    <source>
        <dbReference type="Ensembl" id="ENSNBRP00000010894.1"/>
    </source>
</evidence>
<dbReference type="SUPFAM" id="SSF50156">
    <property type="entry name" value="PDZ domain-like"/>
    <property type="match status" value="1"/>
</dbReference>
<organism evidence="3 4">
    <name type="scientific">Neolamprologus brichardi</name>
    <name type="common">Fairy cichlid</name>
    <name type="synonym">Lamprologus brichardi</name>
    <dbReference type="NCBI Taxonomy" id="32507"/>
    <lineage>
        <taxon>Eukaryota</taxon>
        <taxon>Metazoa</taxon>
        <taxon>Chordata</taxon>
        <taxon>Craniata</taxon>
        <taxon>Vertebrata</taxon>
        <taxon>Euteleostomi</taxon>
        <taxon>Actinopterygii</taxon>
        <taxon>Neopterygii</taxon>
        <taxon>Teleostei</taxon>
        <taxon>Neoteleostei</taxon>
        <taxon>Acanthomorphata</taxon>
        <taxon>Ovalentaria</taxon>
        <taxon>Cichlomorphae</taxon>
        <taxon>Cichliformes</taxon>
        <taxon>Cichlidae</taxon>
        <taxon>African cichlids</taxon>
        <taxon>Pseudocrenilabrinae</taxon>
        <taxon>Lamprologini</taxon>
        <taxon>Neolamprologus</taxon>
    </lineage>
</organism>
<dbReference type="SMART" id="SM00228">
    <property type="entry name" value="PDZ"/>
    <property type="match status" value="1"/>
</dbReference>
<dbReference type="InterPro" id="IPR036034">
    <property type="entry name" value="PDZ_sf"/>
</dbReference>
<reference evidence="3" key="1">
    <citation type="submission" date="2025-08" db="UniProtKB">
        <authorList>
            <consortium name="Ensembl"/>
        </authorList>
    </citation>
    <scope>IDENTIFICATION</scope>
</reference>
<dbReference type="Pfam" id="PF00595">
    <property type="entry name" value="PDZ"/>
    <property type="match status" value="1"/>
</dbReference>
<proteinExistence type="predicted"/>